<keyword evidence="2" id="KW-1185">Reference proteome</keyword>
<dbReference type="RefSeq" id="WP_026611006.1">
    <property type="nucleotide sequence ID" value="NZ_OX458333.1"/>
</dbReference>
<evidence type="ECO:0000313" key="2">
    <source>
        <dbReference type="Proteomes" id="UP001162030"/>
    </source>
</evidence>
<dbReference type="Pfam" id="PF19991">
    <property type="entry name" value="HMA_2"/>
    <property type="match status" value="1"/>
</dbReference>
<gene>
    <name evidence="1" type="ORF">MSZNOR_3283</name>
</gene>
<accession>A0ABN8X5M8</accession>
<name>A0ABN8X5M8_9GAMM</name>
<organism evidence="1 2">
    <name type="scientific">Methylocaldum szegediense</name>
    <dbReference type="NCBI Taxonomy" id="73780"/>
    <lineage>
        <taxon>Bacteria</taxon>
        <taxon>Pseudomonadati</taxon>
        <taxon>Pseudomonadota</taxon>
        <taxon>Gammaproteobacteria</taxon>
        <taxon>Methylococcales</taxon>
        <taxon>Methylococcaceae</taxon>
        <taxon>Methylocaldum</taxon>
    </lineage>
</organism>
<protein>
    <recommendedName>
        <fullName evidence="3">HMA domain-containing protein</fullName>
    </recommendedName>
</protein>
<sequence>MVSAFVVHELFGRLRLRIPEKRKDGAYFAELAERLSECPGVTRVESNALTGSVLLLHTEETTATDVARYAEQAALFSVKWLSATPSRTLGQQAAKSLDAFGRGLTSVSGGLVDLQSIFFLFLLGLAVFQAKRGLLLPPAVTLFWEAIRVVGADKMGRR</sequence>
<evidence type="ECO:0008006" key="3">
    <source>
        <dbReference type="Google" id="ProtNLM"/>
    </source>
</evidence>
<reference evidence="1 2" key="1">
    <citation type="submission" date="2023-03" db="EMBL/GenBank/DDBJ databases">
        <authorList>
            <person name="Pearce D."/>
        </authorList>
    </citation>
    <scope>NUCLEOTIDE SEQUENCE [LARGE SCALE GENOMIC DNA]</scope>
    <source>
        <strain evidence="1">Msz</strain>
    </source>
</reference>
<proteinExistence type="predicted"/>
<dbReference type="Proteomes" id="UP001162030">
    <property type="component" value="Chromosome"/>
</dbReference>
<evidence type="ECO:0000313" key="1">
    <source>
        <dbReference type="EMBL" id="CAI8892950.1"/>
    </source>
</evidence>
<dbReference type="EMBL" id="OX458333">
    <property type="protein sequence ID" value="CAI8892950.1"/>
    <property type="molecule type" value="Genomic_DNA"/>
</dbReference>